<dbReference type="InterPro" id="IPR036942">
    <property type="entry name" value="Beta-barrel_TonB_sf"/>
</dbReference>
<keyword evidence="3 10" id="KW-1134">Transmembrane beta strand</keyword>
<reference evidence="15 16" key="1">
    <citation type="submission" date="2020-05" db="EMBL/GenBank/DDBJ databases">
        <title>Draft genome of Flavobacterium sp. IMCC34852.</title>
        <authorList>
            <person name="Song J."/>
            <person name="Cho J.-C."/>
        </authorList>
    </citation>
    <scope>NUCLEOTIDE SEQUENCE [LARGE SCALE GENOMIC DNA]</scope>
    <source>
        <strain evidence="15 16">IMCC34852</strain>
    </source>
</reference>
<dbReference type="Pfam" id="PF00593">
    <property type="entry name" value="TonB_dep_Rec_b-barrel"/>
    <property type="match status" value="1"/>
</dbReference>
<organism evidence="15 16">
    <name type="scientific">Flavobacterium rivulicola</name>
    <dbReference type="NCBI Taxonomy" id="2732161"/>
    <lineage>
        <taxon>Bacteria</taxon>
        <taxon>Pseudomonadati</taxon>
        <taxon>Bacteroidota</taxon>
        <taxon>Flavobacteriia</taxon>
        <taxon>Flavobacteriales</taxon>
        <taxon>Flavobacteriaceae</taxon>
        <taxon>Flavobacterium</taxon>
    </lineage>
</organism>
<dbReference type="InterPro" id="IPR039426">
    <property type="entry name" value="TonB-dep_rcpt-like"/>
</dbReference>
<keyword evidence="9 10" id="KW-0998">Cell outer membrane</keyword>
<dbReference type="AlphaFoldDB" id="A0A7Y3VXL1"/>
<proteinExistence type="inferred from homology"/>
<sequence>MKTIYKKLLFLFLLLPFGALAQSTLSGVVIDSKSNQPLPGVNVIVQGANNSTTTDFDGKFQLGGLKNGDKLVFSFIGYDSKTVTFSGQKSVSISLDESANQLQEVVVQVGYGTVKKKDATGSVTTVTAKDFNKGAIVSADQLLTGKVAGVRITTNGGQPDSAPNIRIRGGASLSASNNPLIVIDGIPIDSNSPAGVSNPFSLINPNDIESFTVLKDASATAIYGSRASNGVIIITTKKGTTGDIKFNYSANFTGGKVGKKIGIMDGTTFVKFIQEYHPTYTNLLGIDDPNSSLSDDLGTPEIEGRILSNTDWQDQIFRNSFSTDHAFSARANIFGDVPFRASLGFNKTEGLIKTNDYQRTTMSLKLTPSYFNKHLKVDINAKGISSKKNAVDEGGALGSAVYMDPTKPVYDNSPDNRFGGYYQNTRLNGGRYILDGAWNPLAILEQRDRPERVYRFLGNVEFDYKFHFLPDLHFVNNFGLDGSRAVIEEKYSDNSIATYRFNQGTDPNTNYVFNPGRNYYEAQRITNTTWDSYFLYAKELKGFVNKFDLQGGYSYQNFKNDGHREFYQYNNDTGIRELVINPNNPNNRYFNVLNLQSYFGRTNIDFANKYLLTVSFRADGSSLFREDKRWGYFPAAALAWKLKEESFLKNVSMVNDAKIRIGYGKTGQQNITDAVGFYPSTPLFAIGSNSSQYLSGTNLYSAIAFNPDLTWEKTTTYNLGIDFDLFKNSFLSGSFDIYQRKTTDLLARVALPPGQGLSDSFVKNVGATEGKGFELNLNIKPFKTDNTSFEITSNLAYNYTEVTDLNDVTQITAFESGIGTQTGVFLARHAVGFQPYSAWVFQQLYSPDGSLIPGAFVDRNDDGVITNDDRYYKALRPNWTFGFGFNFNYKNWDLSSNFRGQIGGQTYNQRKMSLGWVDAALPINTNSLTNVLNFYGGEADSSIQNIQGNVPLSDYYLEDATFLRCENIVVGYRFNKFIKSSSLRLYGALNNPFIITKYKGQDPENFNSIDNNFYPRPRMYTFGLSLDF</sequence>
<dbReference type="InterPro" id="IPR037066">
    <property type="entry name" value="Plug_dom_sf"/>
</dbReference>
<dbReference type="PANTHER" id="PTHR30069:SF29">
    <property type="entry name" value="HEMOGLOBIN AND HEMOGLOBIN-HAPTOGLOBIN-BINDING PROTEIN 1-RELATED"/>
    <property type="match status" value="1"/>
</dbReference>
<evidence type="ECO:0000256" key="2">
    <source>
        <dbReference type="ARBA" id="ARBA00022448"/>
    </source>
</evidence>
<keyword evidence="8 15" id="KW-0675">Receptor</keyword>
<dbReference type="RefSeq" id="WP_171220916.1">
    <property type="nucleotide sequence ID" value="NZ_CP121446.1"/>
</dbReference>
<dbReference type="GO" id="GO:0044718">
    <property type="term" value="P:siderophore transmembrane transport"/>
    <property type="evidence" value="ECO:0007669"/>
    <property type="project" value="TreeGrafter"/>
</dbReference>
<evidence type="ECO:0000256" key="12">
    <source>
        <dbReference type="SAM" id="SignalP"/>
    </source>
</evidence>
<evidence type="ECO:0000313" key="16">
    <source>
        <dbReference type="Proteomes" id="UP000536509"/>
    </source>
</evidence>
<accession>A0A7Y3VXL1</accession>
<dbReference type="InterPro" id="IPR008969">
    <property type="entry name" value="CarboxyPept-like_regulatory"/>
</dbReference>
<keyword evidence="2 10" id="KW-0813">Transport</keyword>
<evidence type="ECO:0000256" key="8">
    <source>
        <dbReference type="ARBA" id="ARBA00023170"/>
    </source>
</evidence>
<dbReference type="InterPro" id="IPR000531">
    <property type="entry name" value="Beta-barrel_TonB"/>
</dbReference>
<gene>
    <name evidence="15" type="ORF">HKT18_00575</name>
</gene>
<keyword evidence="4 10" id="KW-0812">Transmembrane</keyword>
<evidence type="ECO:0000313" key="15">
    <source>
        <dbReference type="EMBL" id="NNT70698.1"/>
    </source>
</evidence>
<keyword evidence="5 12" id="KW-0732">Signal</keyword>
<dbReference type="Proteomes" id="UP000536509">
    <property type="component" value="Unassembled WGS sequence"/>
</dbReference>
<dbReference type="SUPFAM" id="SSF49464">
    <property type="entry name" value="Carboxypeptidase regulatory domain-like"/>
    <property type="match status" value="1"/>
</dbReference>
<evidence type="ECO:0000256" key="1">
    <source>
        <dbReference type="ARBA" id="ARBA00004571"/>
    </source>
</evidence>
<evidence type="ECO:0000256" key="6">
    <source>
        <dbReference type="ARBA" id="ARBA00023077"/>
    </source>
</evidence>
<evidence type="ECO:0000259" key="13">
    <source>
        <dbReference type="Pfam" id="PF00593"/>
    </source>
</evidence>
<evidence type="ECO:0000256" key="9">
    <source>
        <dbReference type="ARBA" id="ARBA00023237"/>
    </source>
</evidence>
<dbReference type="InterPro" id="IPR023996">
    <property type="entry name" value="TonB-dep_OMP_SusC/RagA"/>
</dbReference>
<protein>
    <submittedName>
        <fullName evidence="15">TonB-dependent receptor</fullName>
    </submittedName>
</protein>
<dbReference type="Gene3D" id="2.60.40.1120">
    <property type="entry name" value="Carboxypeptidase-like, regulatory domain"/>
    <property type="match status" value="1"/>
</dbReference>
<evidence type="ECO:0000256" key="11">
    <source>
        <dbReference type="RuleBase" id="RU003357"/>
    </source>
</evidence>
<dbReference type="Gene3D" id="2.40.170.20">
    <property type="entry name" value="TonB-dependent receptor, beta-barrel domain"/>
    <property type="match status" value="1"/>
</dbReference>
<dbReference type="FunFam" id="2.170.130.10:FF:000008">
    <property type="entry name" value="SusC/RagA family TonB-linked outer membrane protein"/>
    <property type="match status" value="1"/>
</dbReference>
<evidence type="ECO:0000256" key="5">
    <source>
        <dbReference type="ARBA" id="ARBA00022729"/>
    </source>
</evidence>
<comment type="similarity">
    <text evidence="10 11">Belongs to the TonB-dependent receptor family.</text>
</comment>
<dbReference type="NCBIfam" id="TIGR04056">
    <property type="entry name" value="OMP_RagA_SusC"/>
    <property type="match status" value="1"/>
</dbReference>
<dbReference type="PANTHER" id="PTHR30069">
    <property type="entry name" value="TONB-DEPENDENT OUTER MEMBRANE RECEPTOR"/>
    <property type="match status" value="1"/>
</dbReference>
<comment type="caution">
    <text evidence="15">The sequence shown here is derived from an EMBL/GenBank/DDBJ whole genome shotgun (WGS) entry which is preliminary data.</text>
</comment>
<dbReference type="InterPro" id="IPR012910">
    <property type="entry name" value="Plug_dom"/>
</dbReference>
<dbReference type="PROSITE" id="PS52016">
    <property type="entry name" value="TONB_DEPENDENT_REC_3"/>
    <property type="match status" value="1"/>
</dbReference>
<evidence type="ECO:0000256" key="4">
    <source>
        <dbReference type="ARBA" id="ARBA00022692"/>
    </source>
</evidence>
<evidence type="ECO:0000259" key="14">
    <source>
        <dbReference type="Pfam" id="PF07715"/>
    </source>
</evidence>
<dbReference type="GO" id="GO:0009279">
    <property type="term" value="C:cell outer membrane"/>
    <property type="evidence" value="ECO:0007669"/>
    <property type="project" value="UniProtKB-SubCell"/>
</dbReference>
<dbReference type="InterPro" id="IPR023997">
    <property type="entry name" value="TonB-dep_OMP_SusC/RagA_CS"/>
</dbReference>
<evidence type="ECO:0000256" key="10">
    <source>
        <dbReference type="PROSITE-ProRule" id="PRU01360"/>
    </source>
</evidence>
<comment type="subcellular location">
    <subcellularLocation>
        <location evidence="1 10">Cell outer membrane</location>
        <topology evidence="1 10">Multi-pass membrane protein</topology>
    </subcellularLocation>
</comment>
<feature type="signal peptide" evidence="12">
    <location>
        <begin position="1"/>
        <end position="21"/>
    </location>
</feature>
<keyword evidence="6 11" id="KW-0798">TonB box</keyword>
<dbReference type="Gene3D" id="2.170.130.10">
    <property type="entry name" value="TonB-dependent receptor, plug domain"/>
    <property type="match status" value="1"/>
</dbReference>
<dbReference type="GO" id="GO:0015344">
    <property type="term" value="F:siderophore uptake transmembrane transporter activity"/>
    <property type="evidence" value="ECO:0007669"/>
    <property type="project" value="TreeGrafter"/>
</dbReference>
<evidence type="ECO:0000256" key="7">
    <source>
        <dbReference type="ARBA" id="ARBA00023136"/>
    </source>
</evidence>
<dbReference type="Pfam" id="PF07715">
    <property type="entry name" value="Plug"/>
    <property type="match status" value="1"/>
</dbReference>
<evidence type="ECO:0000256" key="3">
    <source>
        <dbReference type="ARBA" id="ARBA00022452"/>
    </source>
</evidence>
<dbReference type="NCBIfam" id="TIGR04057">
    <property type="entry name" value="SusC_RagA_signa"/>
    <property type="match status" value="1"/>
</dbReference>
<feature type="chain" id="PRO_5030805723" evidence="12">
    <location>
        <begin position="22"/>
        <end position="1028"/>
    </location>
</feature>
<feature type="domain" description="TonB-dependent receptor-like beta-barrel" evidence="13">
    <location>
        <begin position="415"/>
        <end position="991"/>
    </location>
</feature>
<name>A0A7Y3VXL1_9FLAO</name>
<keyword evidence="7 10" id="KW-0472">Membrane</keyword>
<keyword evidence="16" id="KW-1185">Reference proteome</keyword>
<dbReference type="EMBL" id="JABEVX010000001">
    <property type="protein sequence ID" value="NNT70698.1"/>
    <property type="molecule type" value="Genomic_DNA"/>
</dbReference>
<dbReference type="SUPFAM" id="SSF56935">
    <property type="entry name" value="Porins"/>
    <property type="match status" value="1"/>
</dbReference>
<feature type="domain" description="TonB-dependent receptor plug" evidence="14">
    <location>
        <begin position="115"/>
        <end position="231"/>
    </location>
</feature>
<dbReference type="Pfam" id="PF13715">
    <property type="entry name" value="CarbopepD_reg_2"/>
    <property type="match status" value="1"/>
</dbReference>